<keyword evidence="2" id="KW-1185">Reference proteome</keyword>
<reference evidence="1 2" key="1">
    <citation type="submission" date="2019-05" db="EMBL/GenBank/DDBJ databases">
        <title>Pseudorhodobacter turbinis sp. nov., isolated from the gut of the Korean turban shell.</title>
        <authorList>
            <person name="Jeong Y.-S."/>
            <person name="Kang W.-R."/>
            <person name="Bae J.-W."/>
        </authorList>
    </citation>
    <scope>NUCLEOTIDE SEQUENCE [LARGE SCALE GENOMIC DNA]</scope>
    <source>
        <strain evidence="1 2">S12M18</strain>
        <plasmid evidence="1 2">unnamed1</plasmid>
    </source>
</reference>
<name>A0A4P8EL02_9RHOB</name>
<dbReference type="AlphaFoldDB" id="A0A4P8EL02"/>
<protein>
    <submittedName>
        <fullName evidence="1">Uncharacterized protein</fullName>
    </submittedName>
</protein>
<gene>
    <name evidence="1" type="ORF">EOK75_17225</name>
</gene>
<organism evidence="1 2">
    <name type="scientific">Pseudorhodobacter turbinis</name>
    <dbReference type="NCBI Taxonomy" id="2500533"/>
    <lineage>
        <taxon>Bacteria</taxon>
        <taxon>Pseudomonadati</taxon>
        <taxon>Pseudomonadota</taxon>
        <taxon>Alphaproteobacteria</taxon>
        <taxon>Rhodobacterales</taxon>
        <taxon>Paracoccaceae</taxon>
        <taxon>Pseudorhodobacter</taxon>
    </lineage>
</organism>
<evidence type="ECO:0000313" key="1">
    <source>
        <dbReference type="EMBL" id="QCO57455.1"/>
    </source>
</evidence>
<geneLocation type="plasmid" evidence="1 2">
    <name>unnamed1</name>
</geneLocation>
<sequence>MKYPIKVSFLARTGTTNSYHEVEYTYEESFNTGGRPATVSFKDSLQGNISVSGDRQYLYVRKNPLTATVVNGTRLTMPGVSSSIFEVIAVDSRLTDRAELMFLIDRLEQE</sequence>
<evidence type="ECO:0000313" key="2">
    <source>
        <dbReference type="Proteomes" id="UP000298631"/>
    </source>
</evidence>
<dbReference type="RefSeq" id="WP_137195249.1">
    <property type="nucleotide sequence ID" value="NZ_CP039965.1"/>
</dbReference>
<keyword evidence="1" id="KW-0614">Plasmid</keyword>
<proteinExistence type="predicted"/>
<accession>A0A4P8EL02</accession>
<dbReference type="Proteomes" id="UP000298631">
    <property type="component" value="Plasmid unnamed1"/>
</dbReference>
<dbReference type="KEGG" id="pseb:EOK75_17225"/>
<dbReference type="EMBL" id="CP039965">
    <property type="protein sequence ID" value="QCO57455.1"/>
    <property type="molecule type" value="Genomic_DNA"/>
</dbReference>